<dbReference type="GO" id="GO:0046872">
    <property type="term" value="F:metal ion binding"/>
    <property type="evidence" value="ECO:0007669"/>
    <property type="project" value="UniProtKB-KW"/>
</dbReference>
<dbReference type="GO" id="GO:0006412">
    <property type="term" value="P:translation"/>
    <property type="evidence" value="ECO:0007669"/>
    <property type="project" value="UniProtKB-UniRule"/>
</dbReference>
<reference evidence="3 4" key="1">
    <citation type="submission" date="2016-09" db="EMBL/GenBank/DDBJ databases">
        <title>Desulfuribacillus arsenicus sp. nov., an obligately anaerobic, dissimilatory arsenic- and antimonate-reducing bacterium isolated from anoxic sediments.</title>
        <authorList>
            <person name="Abin C.A."/>
            <person name="Hollibaugh J.T."/>
        </authorList>
    </citation>
    <scope>NUCLEOTIDE SEQUENCE [LARGE SCALE GENOMIC DNA]</scope>
    <source>
        <strain evidence="3 4">MLFW-2</strain>
    </source>
</reference>
<organism evidence="3 4">
    <name type="scientific">Desulfuribacillus stibiiarsenatis</name>
    <dbReference type="NCBI Taxonomy" id="1390249"/>
    <lineage>
        <taxon>Bacteria</taxon>
        <taxon>Bacillati</taxon>
        <taxon>Bacillota</taxon>
        <taxon>Desulfuribacillia</taxon>
        <taxon>Desulfuribacillales</taxon>
        <taxon>Desulfuribacillaceae</taxon>
        <taxon>Desulfuribacillus</taxon>
    </lineage>
</organism>
<dbReference type="Gene3D" id="3.90.45.10">
    <property type="entry name" value="Peptide deformylase"/>
    <property type="match status" value="1"/>
</dbReference>
<comment type="similarity">
    <text evidence="1 2">Belongs to the polypeptide deformylase family.</text>
</comment>
<dbReference type="PANTHER" id="PTHR10458">
    <property type="entry name" value="PEPTIDE DEFORMYLASE"/>
    <property type="match status" value="1"/>
</dbReference>
<dbReference type="InterPro" id="IPR023635">
    <property type="entry name" value="Peptide_deformylase"/>
</dbReference>
<evidence type="ECO:0000256" key="2">
    <source>
        <dbReference type="HAMAP-Rule" id="MF_00163"/>
    </source>
</evidence>
<keyword evidence="2" id="KW-0479">Metal-binding</keyword>
<sequence>MAIRIIRKNEDPVLREVSIPVQNINKNVHKLLDDMADTMYDADGVGLAAPQIGILKRVVIIDIGDGIIELINPEVIDASGEMPGPEGCLSFPGLTGEVCRSEFVKVKALDRNGEEFTVEGTGLLARALQHEIDHLNGVVFLDIAENIYENKR</sequence>
<dbReference type="AlphaFoldDB" id="A0A1E5L6K0"/>
<keyword evidence="2" id="KW-0648">Protein biosynthesis</keyword>
<dbReference type="PRINTS" id="PR01576">
    <property type="entry name" value="PDEFORMYLASE"/>
</dbReference>
<dbReference type="GO" id="GO:0042586">
    <property type="term" value="F:peptide deformylase activity"/>
    <property type="evidence" value="ECO:0007669"/>
    <property type="project" value="UniProtKB-UniRule"/>
</dbReference>
<dbReference type="STRING" id="1390249.BHU72_02925"/>
<comment type="function">
    <text evidence="2">Removes the formyl group from the N-terminal Met of newly synthesized proteins. Requires at least a dipeptide for an efficient rate of reaction. N-terminal L-methionine is a prerequisite for activity but the enzyme has broad specificity at other positions.</text>
</comment>
<name>A0A1E5L6K0_9FIRM</name>
<comment type="catalytic activity">
    <reaction evidence="2">
        <text>N-terminal N-formyl-L-methionyl-[peptide] + H2O = N-terminal L-methionyl-[peptide] + formate</text>
        <dbReference type="Rhea" id="RHEA:24420"/>
        <dbReference type="Rhea" id="RHEA-COMP:10639"/>
        <dbReference type="Rhea" id="RHEA-COMP:10640"/>
        <dbReference type="ChEBI" id="CHEBI:15377"/>
        <dbReference type="ChEBI" id="CHEBI:15740"/>
        <dbReference type="ChEBI" id="CHEBI:49298"/>
        <dbReference type="ChEBI" id="CHEBI:64731"/>
        <dbReference type="EC" id="3.5.1.88"/>
    </reaction>
</comment>
<proteinExistence type="inferred from homology"/>
<dbReference type="Proteomes" id="UP000095255">
    <property type="component" value="Unassembled WGS sequence"/>
</dbReference>
<dbReference type="RefSeq" id="WP_069701834.1">
    <property type="nucleotide sequence ID" value="NZ_MJAT01000012.1"/>
</dbReference>
<evidence type="ECO:0000313" key="3">
    <source>
        <dbReference type="EMBL" id="OEH85751.1"/>
    </source>
</evidence>
<dbReference type="EMBL" id="MJAT01000012">
    <property type="protein sequence ID" value="OEH85751.1"/>
    <property type="molecule type" value="Genomic_DNA"/>
</dbReference>
<feature type="binding site" evidence="2">
    <location>
        <position position="130"/>
    </location>
    <ligand>
        <name>Fe cation</name>
        <dbReference type="ChEBI" id="CHEBI:24875"/>
    </ligand>
</feature>
<feature type="binding site" evidence="2">
    <location>
        <position position="88"/>
    </location>
    <ligand>
        <name>Fe cation</name>
        <dbReference type="ChEBI" id="CHEBI:24875"/>
    </ligand>
</feature>
<keyword evidence="4" id="KW-1185">Reference proteome</keyword>
<keyword evidence="2" id="KW-0408">Iron</keyword>
<dbReference type="CDD" id="cd00487">
    <property type="entry name" value="Pep_deformylase"/>
    <property type="match status" value="1"/>
</dbReference>
<keyword evidence="2" id="KW-0378">Hydrolase</keyword>
<gene>
    <name evidence="2" type="primary">def</name>
    <name evidence="3" type="ORF">BHU72_02925</name>
</gene>
<dbReference type="InterPro" id="IPR036821">
    <property type="entry name" value="Peptide_deformylase_sf"/>
</dbReference>
<dbReference type="NCBIfam" id="NF001159">
    <property type="entry name" value="PRK00150.1-3"/>
    <property type="match status" value="1"/>
</dbReference>
<protein>
    <recommendedName>
        <fullName evidence="2">Peptide deformylase</fullName>
        <shortName evidence="2">PDF</shortName>
        <ecNumber evidence="2">3.5.1.88</ecNumber>
    </recommendedName>
    <alternativeName>
        <fullName evidence="2">Polypeptide deformylase</fullName>
    </alternativeName>
</protein>
<feature type="binding site" evidence="2">
    <location>
        <position position="134"/>
    </location>
    <ligand>
        <name>Fe cation</name>
        <dbReference type="ChEBI" id="CHEBI:24875"/>
    </ligand>
</feature>
<dbReference type="PIRSF" id="PIRSF004749">
    <property type="entry name" value="Pep_def"/>
    <property type="match status" value="1"/>
</dbReference>
<feature type="active site" evidence="2">
    <location>
        <position position="131"/>
    </location>
</feature>
<comment type="caution">
    <text evidence="3">The sequence shown here is derived from an EMBL/GenBank/DDBJ whole genome shotgun (WGS) entry which is preliminary data.</text>
</comment>
<dbReference type="PANTHER" id="PTHR10458:SF22">
    <property type="entry name" value="PEPTIDE DEFORMYLASE"/>
    <property type="match status" value="1"/>
</dbReference>
<evidence type="ECO:0000256" key="1">
    <source>
        <dbReference type="ARBA" id="ARBA00010759"/>
    </source>
</evidence>
<evidence type="ECO:0000313" key="4">
    <source>
        <dbReference type="Proteomes" id="UP000095255"/>
    </source>
</evidence>
<comment type="cofactor">
    <cofactor evidence="2">
        <name>Fe(2+)</name>
        <dbReference type="ChEBI" id="CHEBI:29033"/>
    </cofactor>
    <text evidence="2">Binds 1 Fe(2+) ion.</text>
</comment>
<dbReference type="OrthoDB" id="9784988at2"/>
<dbReference type="Pfam" id="PF01327">
    <property type="entry name" value="Pep_deformylase"/>
    <property type="match status" value="1"/>
</dbReference>
<dbReference type="EC" id="3.5.1.88" evidence="2"/>
<accession>A0A1E5L6K0</accession>
<dbReference type="HAMAP" id="MF_00163">
    <property type="entry name" value="Pep_deformylase"/>
    <property type="match status" value="1"/>
</dbReference>
<dbReference type="SUPFAM" id="SSF56420">
    <property type="entry name" value="Peptide deformylase"/>
    <property type="match status" value="1"/>
</dbReference>
<dbReference type="NCBIfam" id="TIGR00079">
    <property type="entry name" value="pept_deformyl"/>
    <property type="match status" value="1"/>
</dbReference>